<comment type="function">
    <text evidence="2">Component of the COP9 signalosome complex (CSN), a complex involved in various cellular and developmental processes.</text>
</comment>
<dbReference type="GeneID" id="59337881"/>
<proteinExistence type="inferred from homology"/>
<dbReference type="GO" id="GO:0008237">
    <property type="term" value="F:metallopeptidase activity"/>
    <property type="evidence" value="ECO:0007669"/>
    <property type="project" value="InterPro"/>
</dbReference>
<dbReference type="AlphaFoldDB" id="A0A8H6FEU4"/>
<feature type="compositionally biased region" description="Gly residues" evidence="3">
    <location>
        <begin position="409"/>
        <end position="420"/>
    </location>
</feature>
<dbReference type="RefSeq" id="XP_037154195.1">
    <property type="nucleotide sequence ID" value="XM_037300347.1"/>
</dbReference>
<evidence type="ECO:0000313" key="5">
    <source>
        <dbReference type="EMBL" id="KAF6225486.1"/>
    </source>
</evidence>
<comment type="caution">
    <text evidence="5">The sequence shown here is derived from an EMBL/GenBank/DDBJ whole genome shotgun (WGS) entry which is preliminary data.</text>
</comment>
<dbReference type="EMBL" id="JACCJB010000007">
    <property type="protein sequence ID" value="KAF6225486.1"/>
    <property type="molecule type" value="Genomic_DNA"/>
</dbReference>
<evidence type="ECO:0000256" key="2">
    <source>
        <dbReference type="RuleBase" id="RU367006"/>
    </source>
</evidence>
<feature type="compositionally biased region" description="Low complexity" evidence="3">
    <location>
        <begin position="421"/>
        <end position="431"/>
    </location>
</feature>
<dbReference type="Pfam" id="PF01398">
    <property type="entry name" value="JAB"/>
    <property type="match status" value="1"/>
</dbReference>
<keyword evidence="2" id="KW-0539">Nucleus</keyword>
<evidence type="ECO:0000256" key="3">
    <source>
        <dbReference type="SAM" id="MobiDB-lite"/>
    </source>
</evidence>
<feature type="domain" description="MPN" evidence="4">
    <location>
        <begin position="21"/>
        <end position="165"/>
    </location>
</feature>
<dbReference type="InterPro" id="IPR037518">
    <property type="entry name" value="MPN"/>
</dbReference>
<comment type="subcellular location">
    <subcellularLocation>
        <location evidence="2">Cytoplasm</location>
    </subcellularLocation>
    <subcellularLocation>
        <location evidence="2">Nucleus</location>
    </subcellularLocation>
</comment>
<dbReference type="CDD" id="cd08063">
    <property type="entry name" value="MPN_CSN6"/>
    <property type="match status" value="1"/>
</dbReference>
<accession>A0A8H6FEU4</accession>
<dbReference type="GO" id="GO:0005737">
    <property type="term" value="C:cytoplasm"/>
    <property type="evidence" value="ECO:0007669"/>
    <property type="project" value="UniProtKB-SubCell"/>
</dbReference>
<keyword evidence="6" id="KW-1185">Reference proteome</keyword>
<evidence type="ECO:0000313" key="6">
    <source>
        <dbReference type="Proteomes" id="UP000593566"/>
    </source>
</evidence>
<organism evidence="5 6">
    <name type="scientific">Letharia lupina</name>
    <dbReference type="NCBI Taxonomy" id="560253"/>
    <lineage>
        <taxon>Eukaryota</taxon>
        <taxon>Fungi</taxon>
        <taxon>Dikarya</taxon>
        <taxon>Ascomycota</taxon>
        <taxon>Pezizomycotina</taxon>
        <taxon>Lecanoromycetes</taxon>
        <taxon>OSLEUM clade</taxon>
        <taxon>Lecanoromycetidae</taxon>
        <taxon>Lecanorales</taxon>
        <taxon>Lecanorineae</taxon>
        <taxon>Parmeliaceae</taxon>
        <taxon>Letharia</taxon>
    </lineage>
</organism>
<keyword evidence="2" id="KW-0736">Signalosome</keyword>
<dbReference type="PANTHER" id="PTHR10540:SF8">
    <property type="entry name" value="COP9 SIGNALOSOME COMPLEX SUBUNIT 6"/>
    <property type="match status" value="1"/>
</dbReference>
<reference evidence="5 6" key="1">
    <citation type="journal article" date="2020" name="Genomics">
        <title>Complete, high-quality genomes from long-read metagenomic sequencing of two wolf lichen thalli reveals enigmatic genome architecture.</title>
        <authorList>
            <person name="McKenzie S.K."/>
            <person name="Walston R.F."/>
            <person name="Allen J.L."/>
        </authorList>
    </citation>
    <scope>NUCLEOTIDE SEQUENCE [LARGE SCALE GENOMIC DNA]</scope>
    <source>
        <strain evidence="5">WasteWater1</strain>
    </source>
</reference>
<comment type="similarity">
    <text evidence="1 2">Belongs to the peptidase M67A family. CSN6 subfamily.</text>
</comment>
<evidence type="ECO:0000259" key="4">
    <source>
        <dbReference type="PROSITE" id="PS50249"/>
    </source>
</evidence>
<name>A0A8H6FEU4_9LECA</name>
<sequence>MAPTPTSLLSTHQSPSSDLHINLHPLILLTISDYITRHTLRRQETPIVGALIGQQSGRSVSLEHAFECQTVQYNGQILLHETWFKDRLQQYKDVHLAPALELVGWFTTIPVTGPEGAHVPIHQQILHTYNETAVLLAFHPASVLEEGAAVGGKLPLTIYESVYENNEGQGMEVDGAEAPLELKFRELPYSVETGEAEMISVDFVARGGGNATAIDSAAKDTKGQASQKAVGQVDKKGKAVDRESKAVDDSSMLSSEDEELIASLTARANAVKMLHARIQLLKAYLTSLPPSYLTTTTTDSPSDPTTPPTDAPISEINHPLLRSILALLSRLPLLLPPEHHSTFRQETLAEKSDVELVSLLGSLGRSVKEAREMGRKFGMVEGASRGKGKSGYMSMAGGAMDDVWSQGVNGDGGSGGGSNGEGLSMDGGYTI</sequence>
<keyword evidence="2" id="KW-0963">Cytoplasm</keyword>
<dbReference type="GO" id="GO:0000338">
    <property type="term" value="P:protein deneddylation"/>
    <property type="evidence" value="ECO:0007669"/>
    <property type="project" value="InterPro"/>
</dbReference>
<evidence type="ECO:0000256" key="1">
    <source>
        <dbReference type="ARBA" id="ARBA00010893"/>
    </source>
</evidence>
<dbReference type="InterPro" id="IPR033859">
    <property type="entry name" value="MPN_CSN6"/>
</dbReference>
<gene>
    <name evidence="5" type="ORF">HO133_009486</name>
</gene>
<feature type="region of interest" description="Disordered" evidence="3">
    <location>
        <begin position="408"/>
        <end position="431"/>
    </location>
</feature>
<feature type="compositionally biased region" description="Basic and acidic residues" evidence="3">
    <location>
        <begin position="233"/>
        <end position="248"/>
    </location>
</feature>
<protein>
    <recommendedName>
        <fullName evidence="2">COP9 signalosome complex subunit 6</fullName>
    </recommendedName>
</protein>
<dbReference type="GO" id="GO:0008180">
    <property type="term" value="C:COP9 signalosome"/>
    <property type="evidence" value="ECO:0007669"/>
    <property type="project" value="UniProtKB-UniRule"/>
</dbReference>
<dbReference type="Gene3D" id="3.40.140.10">
    <property type="entry name" value="Cytidine Deaminase, domain 2"/>
    <property type="match status" value="1"/>
</dbReference>
<dbReference type="Proteomes" id="UP000593566">
    <property type="component" value="Unassembled WGS sequence"/>
</dbReference>
<dbReference type="PANTHER" id="PTHR10540">
    <property type="entry name" value="EUKARYOTIC TRANSLATION INITIATION FACTOR 3 SUBUNIT F-RELATED"/>
    <property type="match status" value="1"/>
</dbReference>
<feature type="region of interest" description="Disordered" evidence="3">
    <location>
        <begin position="217"/>
        <end position="251"/>
    </location>
</feature>
<dbReference type="PROSITE" id="PS50249">
    <property type="entry name" value="MPN"/>
    <property type="match status" value="1"/>
</dbReference>
<dbReference type="InterPro" id="IPR000555">
    <property type="entry name" value="JAMM/MPN+_dom"/>
</dbReference>